<accession>A0A3D9IUU3</accession>
<dbReference type="Pfam" id="PF02518">
    <property type="entry name" value="HATPase_c"/>
    <property type="match status" value="1"/>
</dbReference>
<dbReference type="PANTHER" id="PTHR34220:SF7">
    <property type="entry name" value="SENSOR HISTIDINE KINASE YPDA"/>
    <property type="match status" value="1"/>
</dbReference>
<dbReference type="Gene3D" id="6.10.340.10">
    <property type="match status" value="1"/>
</dbReference>
<dbReference type="OrthoDB" id="2062925at2"/>
<keyword evidence="4" id="KW-0808">Transferase</keyword>
<feature type="domain" description="Histidine kinase/HSP90-like ATPase" evidence="2">
    <location>
        <begin position="472"/>
        <end position="571"/>
    </location>
</feature>
<proteinExistence type="predicted"/>
<organism evidence="4 5">
    <name type="scientific">Cohnella phaseoli</name>
    <dbReference type="NCBI Taxonomy" id="456490"/>
    <lineage>
        <taxon>Bacteria</taxon>
        <taxon>Bacillati</taxon>
        <taxon>Bacillota</taxon>
        <taxon>Bacilli</taxon>
        <taxon>Bacillales</taxon>
        <taxon>Paenibacillaceae</taxon>
        <taxon>Cohnella</taxon>
    </lineage>
</organism>
<name>A0A3D9IUU3_9BACL</name>
<dbReference type="InterPro" id="IPR050640">
    <property type="entry name" value="Bact_2-comp_sensor_kinase"/>
</dbReference>
<dbReference type="InterPro" id="IPR010559">
    <property type="entry name" value="Sig_transdc_His_kin_internal"/>
</dbReference>
<protein>
    <submittedName>
        <fullName evidence="4">Two-component system sensor histidine kinase YesM</fullName>
    </submittedName>
</protein>
<sequence>MKTPSIWPKLFVYQKIVIVFCVLVVPSYALSLWLNTTGMNFIRKQYSDSVVSNAEFYAEQLNRQINFIRNQQLQLMNHSDVQNLSFLAGTLNTYELLQYFRKITEQLAALQSSDDFVVNAGVYIRSLGRGISIREGMTEPSNSEWGLISDYSLRSNHTSMIDIQGRLFFIEASNSGSVVSFVELSAAKFGESLASLVKPDNDAGAVLSIDRESPGISTQENNELFRNLTHPGDWDDTIRQTGVYSDVRAFDGKRYQITSERIRSVGWVLFTYTDQNKATGPLKLFLKWLTALTVISVVVIFLFSFSIHAIIHRPLRKLIRSFETLKGDNRMFSDRSAKDNEFLYLFRSYDQMVERLNDSIRQNYEQKLALRQSELKQLQSQINPHFLYNGFYSIYRLSKTGDIEGVGALSQKLSSYYQFITRSGAAEVPLSAEYRHAMDYCDIQRIRFSNRIRIDAAALPEACGSIQVPRLIIQPVIENAFEHAFDSEPGGGYIRILASCAMDRLIISVEDDGRTLTDDSLNKLKTRLTNVWNVSETSGLINVAKRIVLNYGEGSGLTVSRSELGGLKAEITILPNDPRRADDV</sequence>
<keyword evidence="5" id="KW-1185">Reference proteome</keyword>
<keyword evidence="1" id="KW-1133">Transmembrane helix</keyword>
<dbReference type="GO" id="GO:0000155">
    <property type="term" value="F:phosphorelay sensor kinase activity"/>
    <property type="evidence" value="ECO:0007669"/>
    <property type="project" value="InterPro"/>
</dbReference>
<feature type="domain" description="Signal transduction histidine kinase internal region" evidence="3">
    <location>
        <begin position="373"/>
        <end position="452"/>
    </location>
</feature>
<dbReference type="PANTHER" id="PTHR34220">
    <property type="entry name" value="SENSOR HISTIDINE KINASE YPDA"/>
    <property type="match status" value="1"/>
</dbReference>
<dbReference type="GO" id="GO:0016020">
    <property type="term" value="C:membrane"/>
    <property type="evidence" value="ECO:0007669"/>
    <property type="project" value="InterPro"/>
</dbReference>
<dbReference type="AlphaFoldDB" id="A0A3D9IUU3"/>
<dbReference type="Proteomes" id="UP000256977">
    <property type="component" value="Unassembled WGS sequence"/>
</dbReference>
<dbReference type="EMBL" id="QRDZ01000019">
    <property type="protein sequence ID" value="RED65455.1"/>
    <property type="molecule type" value="Genomic_DNA"/>
</dbReference>
<keyword evidence="4" id="KW-0418">Kinase</keyword>
<dbReference type="InterPro" id="IPR036890">
    <property type="entry name" value="HATPase_C_sf"/>
</dbReference>
<gene>
    <name evidence="4" type="ORF">DFP98_11995</name>
</gene>
<comment type="caution">
    <text evidence="4">The sequence shown here is derived from an EMBL/GenBank/DDBJ whole genome shotgun (WGS) entry which is preliminary data.</text>
</comment>
<evidence type="ECO:0000313" key="5">
    <source>
        <dbReference type="Proteomes" id="UP000256977"/>
    </source>
</evidence>
<evidence type="ECO:0000259" key="2">
    <source>
        <dbReference type="Pfam" id="PF02518"/>
    </source>
</evidence>
<feature type="transmembrane region" description="Helical" evidence="1">
    <location>
        <begin position="285"/>
        <end position="311"/>
    </location>
</feature>
<dbReference type="SUPFAM" id="SSF55874">
    <property type="entry name" value="ATPase domain of HSP90 chaperone/DNA topoisomerase II/histidine kinase"/>
    <property type="match status" value="1"/>
</dbReference>
<evidence type="ECO:0000256" key="1">
    <source>
        <dbReference type="SAM" id="Phobius"/>
    </source>
</evidence>
<keyword evidence="1" id="KW-0472">Membrane</keyword>
<dbReference type="Pfam" id="PF06580">
    <property type="entry name" value="His_kinase"/>
    <property type="match status" value="1"/>
</dbReference>
<reference evidence="4 5" key="1">
    <citation type="submission" date="2018-07" db="EMBL/GenBank/DDBJ databases">
        <title>Genomic Encyclopedia of Type Strains, Phase III (KMG-III): the genomes of soil and plant-associated and newly described type strains.</title>
        <authorList>
            <person name="Whitman W."/>
        </authorList>
    </citation>
    <scope>NUCLEOTIDE SEQUENCE [LARGE SCALE GENOMIC DNA]</scope>
    <source>
        <strain evidence="4 5">CECT 7287</strain>
    </source>
</reference>
<evidence type="ECO:0000259" key="3">
    <source>
        <dbReference type="Pfam" id="PF06580"/>
    </source>
</evidence>
<dbReference type="RefSeq" id="WP_116062857.1">
    <property type="nucleotide sequence ID" value="NZ_QRDZ01000019.1"/>
</dbReference>
<evidence type="ECO:0000313" key="4">
    <source>
        <dbReference type="EMBL" id="RED65455.1"/>
    </source>
</evidence>
<keyword evidence="1" id="KW-0812">Transmembrane</keyword>
<feature type="transmembrane region" description="Helical" evidence="1">
    <location>
        <begin position="12"/>
        <end position="34"/>
    </location>
</feature>
<dbReference type="Gene3D" id="3.30.565.10">
    <property type="entry name" value="Histidine kinase-like ATPase, C-terminal domain"/>
    <property type="match status" value="1"/>
</dbReference>
<dbReference type="InterPro" id="IPR003594">
    <property type="entry name" value="HATPase_dom"/>
</dbReference>